<accession>A0A4Q9L372</accession>
<reference evidence="4 5" key="1">
    <citation type="submission" date="2017-12" db="EMBL/GenBank/DDBJ databases">
        <authorList>
            <person name="Pombert J.-F."/>
            <person name="Haag K.L."/>
            <person name="Ebert D."/>
        </authorList>
    </citation>
    <scope>NUCLEOTIDE SEQUENCE [LARGE SCALE GENOMIC DNA]</scope>
    <source>
        <strain evidence="4">BE-OM-2</strain>
    </source>
</reference>
<evidence type="ECO:0000256" key="1">
    <source>
        <dbReference type="SAM" id="Coils"/>
    </source>
</evidence>
<keyword evidence="3" id="KW-0732">Signal</keyword>
<dbReference type="Gene3D" id="1.10.287.1490">
    <property type="match status" value="1"/>
</dbReference>
<evidence type="ECO:0000256" key="2">
    <source>
        <dbReference type="SAM" id="MobiDB-lite"/>
    </source>
</evidence>
<dbReference type="AlphaFoldDB" id="A0A4Q9L372"/>
<comment type="caution">
    <text evidence="4">The sequence shown here is derived from an EMBL/GenBank/DDBJ whole genome shotgun (WGS) entry which is preliminary data.</text>
</comment>
<feature type="compositionally biased region" description="Basic and acidic residues" evidence="2">
    <location>
        <begin position="243"/>
        <end position="288"/>
    </location>
</feature>
<dbReference type="VEuPathDB" id="MicrosporidiaDB:CWI39_0651p0020"/>
<feature type="region of interest" description="Disordered" evidence="2">
    <location>
        <begin position="167"/>
        <end position="212"/>
    </location>
</feature>
<keyword evidence="5" id="KW-1185">Reference proteome</keyword>
<feature type="region of interest" description="Disordered" evidence="2">
    <location>
        <begin position="230"/>
        <end position="338"/>
    </location>
</feature>
<feature type="coiled-coil region" evidence="1">
    <location>
        <begin position="523"/>
        <end position="676"/>
    </location>
</feature>
<organism evidence="4 5">
    <name type="scientific">Hamiltosporidium magnivora</name>
    <dbReference type="NCBI Taxonomy" id="148818"/>
    <lineage>
        <taxon>Eukaryota</taxon>
        <taxon>Fungi</taxon>
        <taxon>Fungi incertae sedis</taxon>
        <taxon>Microsporidia</taxon>
        <taxon>Dubosqiidae</taxon>
        <taxon>Hamiltosporidium</taxon>
    </lineage>
</organism>
<evidence type="ECO:0000313" key="4">
    <source>
        <dbReference type="EMBL" id="TBU01929.1"/>
    </source>
</evidence>
<dbReference type="EMBL" id="PITI01001229">
    <property type="protein sequence ID" value="TBU01929.1"/>
    <property type="molecule type" value="Genomic_DNA"/>
</dbReference>
<name>A0A4Q9L372_9MICR</name>
<dbReference type="VEuPathDB" id="MicrosporidiaDB:CWI36_1229p0010"/>
<feature type="chain" id="PRO_5020970736" evidence="3">
    <location>
        <begin position="20"/>
        <end position="703"/>
    </location>
</feature>
<feature type="compositionally biased region" description="Polar residues" evidence="2">
    <location>
        <begin position="230"/>
        <end position="242"/>
    </location>
</feature>
<proteinExistence type="predicted"/>
<feature type="compositionally biased region" description="Basic and acidic residues" evidence="2">
    <location>
        <begin position="304"/>
        <end position="314"/>
    </location>
</feature>
<evidence type="ECO:0000256" key="3">
    <source>
        <dbReference type="SAM" id="SignalP"/>
    </source>
</evidence>
<dbReference type="Proteomes" id="UP000291404">
    <property type="component" value="Unassembled WGS sequence"/>
</dbReference>
<keyword evidence="1" id="KW-0175">Coiled coil</keyword>
<feature type="compositionally biased region" description="Polar residues" evidence="2">
    <location>
        <begin position="289"/>
        <end position="302"/>
    </location>
</feature>
<sequence>MKMCIILLIMVLKCQIVIIDDIGMKGNTGEEYNGSPFKENLPLNDTLSKLYGNGRGVNDTYKGNTPLGDMGPFSGGNKTPYSGNNPLSDMGPFGGGNMTPYSGNNPLGDMGPFSGGNMTPYSGNNPLDYLKNYKGVLDNSGDDKGAKPPYMGNTLLGDPGLFKIPSNSNNIPYKANTPLSDPGKPNFNKNTSKNKKPMENKPKYSPKSDDLQQIPIYSFQDIFNMKNKLNNGFSKNSNSNQNIEKDRDNSIDRDNNRDRDKGNDRDESRDRDKGNEKDEGRDKERKDNASNTDGKNNSNLNILENREPSYKSKNVENGNIKPKSSNSTDNSYNHKGNNTNISVLDISDTKVVKDNDENTDLEIYKNFKKPIINTPSPIDISNEDYLGNIGNEESKPSLNKEINYNEGNGNNTGVGNGRDIRPKESNSTISYTINVNKGGSDVPKHENIPDMPSITHPYLSVDSLTPIHPYAPPSDSGSHPYLSANIDTLPNSDIFTQKKLMDKEKSNLKDANVARSSFLQLKYDESKNRLDSLKNSLNDLTSKLSILQEKMKERGMENDNLKETLRNNRNHLKNSKTNLGKIAHEKHKIEAELRLDNNEIAKLNKKIDDLRNKVETLKAEQNVYRERGLTLDREVLQTDKNIKIEESKTREYKKELESLQVLLNSLNERRSELVGKMSNEESLQSKIWMEMDRIRRSELSYFY</sequence>
<feature type="compositionally biased region" description="Basic and acidic residues" evidence="2">
    <location>
        <begin position="196"/>
        <end position="210"/>
    </location>
</feature>
<feature type="compositionally biased region" description="Polar residues" evidence="2">
    <location>
        <begin position="315"/>
        <end position="338"/>
    </location>
</feature>
<protein>
    <submittedName>
        <fullName evidence="4">Uncharacterized protein</fullName>
    </submittedName>
</protein>
<gene>
    <name evidence="4" type="ORF">CWI36_1229p0010</name>
</gene>
<feature type="signal peptide" evidence="3">
    <location>
        <begin position="1"/>
        <end position="19"/>
    </location>
</feature>
<evidence type="ECO:0000313" key="5">
    <source>
        <dbReference type="Proteomes" id="UP000291404"/>
    </source>
</evidence>